<dbReference type="Pfam" id="PF00501">
    <property type="entry name" value="AMP-binding"/>
    <property type="match status" value="1"/>
</dbReference>
<organism evidence="3 4">
    <name type="scientific">Paraglaciecola arctica BSs20135</name>
    <dbReference type="NCBI Taxonomy" id="493475"/>
    <lineage>
        <taxon>Bacteria</taxon>
        <taxon>Pseudomonadati</taxon>
        <taxon>Pseudomonadota</taxon>
        <taxon>Gammaproteobacteria</taxon>
        <taxon>Alteromonadales</taxon>
        <taxon>Alteromonadaceae</taxon>
        <taxon>Paraglaciecola</taxon>
    </lineage>
</organism>
<dbReference type="GO" id="GO:0016405">
    <property type="term" value="F:CoA-ligase activity"/>
    <property type="evidence" value="ECO:0007669"/>
    <property type="project" value="TreeGrafter"/>
</dbReference>
<dbReference type="SUPFAM" id="SSF56801">
    <property type="entry name" value="Acetyl-CoA synthetase-like"/>
    <property type="match status" value="1"/>
</dbReference>
<protein>
    <submittedName>
        <fullName evidence="3">AMP-dependent synthetase and ligase</fullName>
    </submittedName>
</protein>
<evidence type="ECO:0000313" key="4">
    <source>
        <dbReference type="Proteomes" id="UP000006327"/>
    </source>
</evidence>
<comment type="caution">
    <text evidence="3">The sequence shown here is derived from an EMBL/GenBank/DDBJ whole genome shotgun (WGS) entry which is preliminary data.</text>
</comment>
<dbReference type="InterPro" id="IPR000873">
    <property type="entry name" value="AMP-dep_synth/lig_dom"/>
</dbReference>
<dbReference type="AlphaFoldDB" id="K6ZEI7"/>
<accession>K6ZEI7</accession>
<dbReference type="PANTHER" id="PTHR24096">
    <property type="entry name" value="LONG-CHAIN-FATTY-ACID--COA LIGASE"/>
    <property type="match status" value="1"/>
</dbReference>
<keyword evidence="4" id="KW-1185">Reference proteome</keyword>
<dbReference type="InterPro" id="IPR020845">
    <property type="entry name" value="AMP-binding_CS"/>
</dbReference>
<evidence type="ECO:0000313" key="3">
    <source>
        <dbReference type="EMBL" id="GAC21805.1"/>
    </source>
</evidence>
<dbReference type="Pfam" id="PF13193">
    <property type="entry name" value="AMP-binding_C"/>
    <property type="match status" value="1"/>
</dbReference>
<name>K6ZEI7_9ALTE</name>
<sequence>MSEMPALKSNFLEEIIYKDDFISFPERIRNVAKNFPELNVLTVDGETRQWKGFMPRINQVSNMLAGRGLGRGSKIAVLAKSSIEYIEIFLGGLQAGVCIVPLSGMASSEQLKDMIRDSGSKMVFVSEDNKHYIEPFIGKLDAVPADGYVALDFSDKAWTPYEPLVSSESESAMSVDILPEDPFNLIYSSGTTGVPKGIEQSHSMRNQHVVGFEALGVSSKSVTLSSTALYSNTTLVVLLPTLALGGRIVLMPKFATEEFLKLAEAEKVTHTMLVPVQYQRILDHKNFHKYDLSSFQIKVSTSAPLREGIKQQAIDKWPGKLIEVYGLTEGGIGTVLSVTDFPDKLASVGRVSEGVDLRIIDEQGAELPQGEIGEIVGRSSAMMSGYYNRPDLTNDMLWTCSEGKTYFKSGDIGRFDEDGFLFLLDRKKDMIISGGFNIYAADIEAELVQHSGISDVAVIGIPSESWGETPLALVVLKEGATHTEKDITDWVNNRLGKTQRISGVEFRSTLPRSTIGKIKKKELRDEYVTK</sequence>
<dbReference type="Gene3D" id="3.30.300.30">
    <property type="match status" value="1"/>
</dbReference>
<reference evidence="3 4" key="1">
    <citation type="journal article" date="2017" name="Antonie Van Leeuwenhoek">
        <title>Rhizobium rhizosphaerae sp. nov., a novel species isolated from rice rhizosphere.</title>
        <authorList>
            <person name="Zhao J.J."/>
            <person name="Zhang J."/>
            <person name="Zhang R.J."/>
            <person name="Zhang C.W."/>
            <person name="Yin H.Q."/>
            <person name="Zhang X.X."/>
        </authorList>
    </citation>
    <scope>NUCLEOTIDE SEQUENCE [LARGE SCALE GENOMIC DNA]</scope>
    <source>
        <strain evidence="3 4">BSs20135</strain>
    </source>
</reference>
<evidence type="ECO:0000259" key="2">
    <source>
        <dbReference type="Pfam" id="PF13193"/>
    </source>
</evidence>
<dbReference type="eggNOG" id="COG0318">
    <property type="taxonomic scope" value="Bacteria"/>
</dbReference>
<dbReference type="PANTHER" id="PTHR24096:SF267">
    <property type="entry name" value="MALONATE--COA LIGASE ACSF3, MITOCHONDRIAL"/>
    <property type="match status" value="1"/>
</dbReference>
<dbReference type="RefSeq" id="WP_007625176.1">
    <property type="nucleotide sequence ID" value="NZ_BAEO01000065.1"/>
</dbReference>
<dbReference type="STRING" id="493475.GARC_4868"/>
<dbReference type="Gene3D" id="3.40.50.12780">
    <property type="entry name" value="N-terminal domain of ligase-like"/>
    <property type="match status" value="1"/>
</dbReference>
<dbReference type="Proteomes" id="UP000006327">
    <property type="component" value="Unassembled WGS sequence"/>
</dbReference>
<proteinExistence type="predicted"/>
<dbReference type="PROSITE" id="PS00455">
    <property type="entry name" value="AMP_BINDING"/>
    <property type="match status" value="1"/>
</dbReference>
<gene>
    <name evidence="3" type="ORF">GARC_4868</name>
</gene>
<dbReference type="EMBL" id="BAEO01000065">
    <property type="protein sequence ID" value="GAC21805.1"/>
    <property type="molecule type" value="Genomic_DNA"/>
</dbReference>
<evidence type="ECO:0000259" key="1">
    <source>
        <dbReference type="Pfam" id="PF00501"/>
    </source>
</evidence>
<keyword evidence="3" id="KW-0436">Ligase</keyword>
<dbReference type="InterPro" id="IPR042099">
    <property type="entry name" value="ANL_N_sf"/>
</dbReference>
<dbReference type="InterPro" id="IPR025110">
    <property type="entry name" value="AMP-bd_C"/>
</dbReference>
<feature type="domain" description="AMP-dependent synthetase/ligase" evidence="1">
    <location>
        <begin position="30"/>
        <end position="387"/>
    </location>
</feature>
<feature type="domain" description="AMP-binding enzyme C-terminal" evidence="2">
    <location>
        <begin position="443"/>
        <end position="517"/>
    </location>
</feature>
<dbReference type="InterPro" id="IPR045851">
    <property type="entry name" value="AMP-bd_C_sf"/>
</dbReference>